<evidence type="ECO:0000313" key="2">
    <source>
        <dbReference type="Proteomes" id="UP000800093"/>
    </source>
</evidence>
<dbReference type="AlphaFoldDB" id="A0A9P4TNH5"/>
<comment type="caution">
    <text evidence="1">The sequence shown here is derived from an EMBL/GenBank/DDBJ whole genome shotgun (WGS) entry which is preliminary data.</text>
</comment>
<accession>A0A9P4TNH5</accession>
<dbReference type="EMBL" id="ML986583">
    <property type="protein sequence ID" value="KAF2269077.1"/>
    <property type="molecule type" value="Genomic_DNA"/>
</dbReference>
<proteinExistence type="predicted"/>
<gene>
    <name evidence="1" type="ORF">CC78DRAFT_605393</name>
</gene>
<dbReference type="Proteomes" id="UP000800093">
    <property type="component" value="Unassembled WGS sequence"/>
</dbReference>
<dbReference type="OrthoDB" id="5431013at2759"/>
<keyword evidence="2" id="KW-1185">Reference proteome</keyword>
<evidence type="ECO:0000313" key="1">
    <source>
        <dbReference type="EMBL" id="KAF2269077.1"/>
    </source>
</evidence>
<evidence type="ECO:0008006" key="3">
    <source>
        <dbReference type="Google" id="ProtNLM"/>
    </source>
</evidence>
<reference evidence="2" key="1">
    <citation type="journal article" date="2020" name="Stud. Mycol.">
        <title>101 Dothideomycetes genomes: A test case for predicting lifestyles and emergence of pathogens.</title>
        <authorList>
            <person name="Haridas S."/>
            <person name="Albert R."/>
            <person name="Binder M."/>
            <person name="Bloem J."/>
            <person name="LaButti K."/>
            <person name="Salamov A."/>
            <person name="Andreopoulos B."/>
            <person name="Baker S."/>
            <person name="Barry K."/>
            <person name="Bills G."/>
            <person name="Bluhm B."/>
            <person name="Cannon C."/>
            <person name="Castanera R."/>
            <person name="Culley D."/>
            <person name="Daum C."/>
            <person name="Ezra D."/>
            <person name="Gonzalez J."/>
            <person name="Henrissat B."/>
            <person name="Kuo A."/>
            <person name="Liang C."/>
            <person name="Lipzen A."/>
            <person name="Lutzoni F."/>
            <person name="Magnuson J."/>
            <person name="Mondo S."/>
            <person name="Nolan M."/>
            <person name="Ohm R."/>
            <person name="Pangilinan J."/>
            <person name="Park H.-J."/>
            <person name="Ramirez L."/>
            <person name="Alfaro M."/>
            <person name="Sun H."/>
            <person name="Tritt A."/>
            <person name="Yoshinaga Y."/>
            <person name="Zwiers L.-H."/>
            <person name="Turgeon B."/>
            <person name="Goodwin S."/>
            <person name="Spatafora J."/>
            <person name="Crous P."/>
            <person name="Grigoriev I."/>
        </authorList>
    </citation>
    <scope>NUCLEOTIDE SEQUENCE [LARGE SCALE GENOMIC DNA]</scope>
    <source>
        <strain evidence="2">CBS 304.66</strain>
    </source>
</reference>
<protein>
    <recommendedName>
        <fullName evidence="3">Fungal N-terminal domain-containing protein</fullName>
    </recommendedName>
</protein>
<sequence length="127" mass="13987">MSRLKVLSIAAPIVQVVDTGNRISQTVYAYAGPVKSSDKRLKVIADHVKAASDTVRHVAELFDHYGFGRSVGGKEAGTVNECVMKCEEALKNIEKYVTEAKHALHFCVRESTRRVYCDKADASQKST</sequence>
<name>A0A9P4TNH5_9PLEO</name>
<organism evidence="1 2">
    <name type="scientific">Lojkania enalia</name>
    <dbReference type="NCBI Taxonomy" id="147567"/>
    <lineage>
        <taxon>Eukaryota</taxon>
        <taxon>Fungi</taxon>
        <taxon>Dikarya</taxon>
        <taxon>Ascomycota</taxon>
        <taxon>Pezizomycotina</taxon>
        <taxon>Dothideomycetes</taxon>
        <taxon>Pleosporomycetidae</taxon>
        <taxon>Pleosporales</taxon>
        <taxon>Pleosporales incertae sedis</taxon>
        <taxon>Lojkania</taxon>
    </lineage>
</organism>